<feature type="region of interest" description="Disordered" evidence="1">
    <location>
        <begin position="1"/>
        <end position="22"/>
    </location>
</feature>
<evidence type="ECO:0000256" key="1">
    <source>
        <dbReference type="SAM" id="MobiDB-lite"/>
    </source>
</evidence>
<evidence type="ECO:0000313" key="3">
    <source>
        <dbReference type="WBParaSite" id="MBELARI_LOCUS13479"/>
    </source>
</evidence>
<sequence length="182" mass="20142">MVLGNENGIVPTNEERNATDIENGVFEGEKFDDWNEELDSDRELVLTQRAAEIEHRKGAVESQQKQADKMLEKSKNRFGPVEVGMTVRLPIDVVNRPKIGHASLFGLVLSSEEGLYQIGTKNEVLQQKLTQNQFEPANNNFLSADDVPSQNTTFRSAIGTESLSGTQGHKHCNCPNGCTNGR</sequence>
<accession>A0AAF3EHM6</accession>
<protein>
    <submittedName>
        <fullName evidence="3">Uncharacterized protein</fullName>
    </submittedName>
</protein>
<reference evidence="3" key="1">
    <citation type="submission" date="2024-02" db="UniProtKB">
        <authorList>
            <consortium name="WormBaseParasite"/>
        </authorList>
    </citation>
    <scope>IDENTIFICATION</scope>
</reference>
<evidence type="ECO:0000313" key="2">
    <source>
        <dbReference type="Proteomes" id="UP000887575"/>
    </source>
</evidence>
<proteinExistence type="predicted"/>
<organism evidence="2 3">
    <name type="scientific">Mesorhabditis belari</name>
    <dbReference type="NCBI Taxonomy" id="2138241"/>
    <lineage>
        <taxon>Eukaryota</taxon>
        <taxon>Metazoa</taxon>
        <taxon>Ecdysozoa</taxon>
        <taxon>Nematoda</taxon>
        <taxon>Chromadorea</taxon>
        <taxon>Rhabditida</taxon>
        <taxon>Rhabditina</taxon>
        <taxon>Rhabditomorpha</taxon>
        <taxon>Rhabditoidea</taxon>
        <taxon>Rhabditidae</taxon>
        <taxon>Mesorhabditinae</taxon>
        <taxon>Mesorhabditis</taxon>
    </lineage>
</organism>
<keyword evidence="2" id="KW-1185">Reference proteome</keyword>
<dbReference type="AlphaFoldDB" id="A0AAF3EHM6"/>
<dbReference type="Proteomes" id="UP000887575">
    <property type="component" value="Unassembled WGS sequence"/>
</dbReference>
<dbReference type="WBParaSite" id="MBELARI_LOCUS13479">
    <property type="protein sequence ID" value="MBELARI_LOCUS13479"/>
    <property type="gene ID" value="MBELARI_LOCUS13479"/>
</dbReference>
<name>A0AAF3EHM6_9BILA</name>